<dbReference type="GO" id="GO:0033389">
    <property type="term" value="P:putrescine biosynthetic process from arginine, via agmatine"/>
    <property type="evidence" value="ECO:0007669"/>
    <property type="project" value="TreeGrafter"/>
</dbReference>
<gene>
    <name evidence="5" type="ORF">FISHEDRAFT_64074</name>
</gene>
<dbReference type="GO" id="GO:0046872">
    <property type="term" value="F:metal ion binding"/>
    <property type="evidence" value="ECO:0007669"/>
    <property type="project" value="UniProtKB-KW"/>
</dbReference>
<comment type="similarity">
    <text evidence="1">Belongs to the arginase family. Agmatinase subfamily.</text>
</comment>
<dbReference type="PIRSF" id="PIRSF036979">
    <property type="entry name" value="Arginase"/>
    <property type="match status" value="1"/>
</dbReference>
<evidence type="ECO:0000256" key="2">
    <source>
        <dbReference type="ARBA" id="ARBA00022723"/>
    </source>
</evidence>
<evidence type="ECO:0000313" key="5">
    <source>
        <dbReference type="EMBL" id="KIY51736.1"/>
    </source>
</evidence>
<dbReference type="InterPro" id="IPR020855">
    <property type="entry name" value="Ureohydrolase_Mn_BS"/>
</dbReference>
<dbReference type="PROSITE" id="PS51409">
    <property type="entry name" value="ARGINASE_2"/>
    <property type="match status" value="1"/>
</dbReference>
<dbReference type="AlphaFoldDB" id="A0A0D7AKB4"/>
<dbReference type="InterPro" id="IPR023696">
    <property type="entry name" value="Ureohydrolase_dom_sf"/>
</dbReference>
<dbReference type="Gene3D" id="3.40.800.10">
    <property type="entry name" value="Ureohydrolase domain"/>
    <property type="match status" value="1"/>
</dbReference>
<dbReference type="PROSITE" id="PS01053">
    <property type="entry name" value="ARGINASE_1"/>
    <property type="match status" value="1"/>
</dbReference>
<dbReference type="InterPro" id="IPR006035">
    <property type="entry name" value="Ureohydrolase"/>
</dbReference>
<evidence type="ECO:0000313" key="6">
    <source>
        <dbReference type="Proteomes" id="UP000054144"/>
    </source>
</evidence>
<dbReference type="SUPFAM" id="SSF52768">
    <property type="entry name" value="Arginase/deacetylase"/>
    <property type="match status" value="2"/>
</dbReference>
<keyword evidence="3 4" id="KW-0378">Hydrolase</keyword>
<protein>
    <submittedName>
        <fullName evidence="5">Arginase/deacetylase</fullName>
    </submittedName>
</protein>
<organism evidence="5 6">
    <name type="scientific">Fistulina hepatica ATCC 64428</name>
    <dbReference type="NCBI Taxonomy" id="1128425"/>
    <lineage>
        <taxon>Eukaryota</taxon>
        <taxon>Fungi</taxon>
        <taxon>Dikarya</taxon>
        <taxon>Basidiomycota</taxon>
        <taxon>Agaricomycotina</taxon>
        <taxon>Agaricomycetes</taxon>
        <taxon>Agaricomycetidae</taxon>
        <taxon>Agaricales</taxon>
        <taxon>Fistulinaceae</taxon>
        <taxon>Fistulina</taxon>
    </lineage>
</organism>
<dbReference type="OrthoDB" id="288726at2759"/>
<dbReference type="Proteomes" id="UP000054144">
    <property type="component" value="Unassembled WGS sequence"/>
</dbReference>
<sequence length="319" mass="34531">MNAGHIYKVLEDASHPFHIAILGMPFNTTTSYRPGAQFGPFAIRTGSRRQTPRGYTLAWNNNPHVLGVDCGEVPITPISNIKAVDQMEAAYISLLNKPVKGGRRQGASTYRPSRGGGHTIVPPILGPLSVIHFDAHIGLSACRDDRTRLTLFQMAVTSPNSLSDRARTVMPSDTWSPAQEISDKERITHGSFFFVAAEEHLMADTTIHDGPSDVDHDDSVGFQLITAKDMDDYGQRAGVSSVYLSLDIDVLDPTTAPATGTLEAGGWTTREIMRILRGLTADVTGIVTADIVHDLLNMVLLEGPSQPHVGPCRSAEPLL</sequence>
<proteinExistence type="inferred from homology"/>
<evidence type="ECO:0000256" key="4">
    <source>
        <dbReference type="RuleBase" id="RU003684"/>
    </source>
</evidence>
<reference evidence="5 6" key="1">
    <citation type="journal article" date="2015" name="Fungal Genet. Biol.">
        <title>Evolution of novel wood decay mechanisms in Agaricales revealed by the genome sequences of Fistulina hepatica and Cylindrobasidium torrendii.</title>
        <authorList>
            <person name="Floudas D."/>
            <person name="Held B.W."/>
            <person name="Riley R."/>
            <person name="Nagy L.G."/>
            <person name="Koehler G."/>
            <person name="Ransdell A.S."/>
            <person name="Younus H."/>
            <person name="Chow J."/>
            <person name="Chiniquy J."/>
            <person name="Lipzen A."/>
            <person name="Tritt A."/>
            <person name="Sun H."/>
            <person name="Haridas S."/>
            <person name="LaButti K."/>
            <person name="Ohm R.A."/>
            <person name="Kues U."/>
            <person name="Blanchette R.A."/>
            <person name="Grigoriev I.V."/>
            <person name="Minto R.E."/>
            <person name="Hibbett D.S."/>
        </authorList>
    </citation>
    <scope>NUCLEOTIDE SEQUENCE [LARGE SCALE GENOMIC DNA]</scope>
    <source>
        <strain evidence="5 6">ATCC 64428</strain>
    </source>
</reference>
<dbReference type="Pfam" id="PF00491">
    <property type="entry name" value="Arginase"/>
    <property type="match status" value="2"/>
</dbReference>
<evidence type="ECO:0000256" key="1">
    <source>
        <dbReference type="ARBA" id="ARBA00009227"/>
    </source>
</evidence>
<keyword evidence="6" id="KW-1185">Reference proteome</keyword>
<dbReference type="EMBL" id="KN881648">
    <property type="protein sequence ID" value="KIY51736.1"/>
    <property type="molecule type" value="Genomic_DNA"/>
</dbReference>
<evidence type="ECO:0000256" key="3">
    <source>
        <dbReference type="ARBA" id="ARBA00022801"/>
    </source>
</evidence>
<keyword evidence="2" id="KW-0479">Metal-binding</keyword>
<name>A0A0D7AKB4_9AGAR</name>
<dbReference type="GO" id="GO:0008783">
    <property type="term" value="F:agmatinase activity"/>
    <property type="evidence" value="ECO:0007669"/>
    <property type="project" value="TreeGrafter"/>
</dbReference>
<dbReference type="PANTHER" id="PTHR11358">
    <property type="entry name" value="ARGINASE/AGMATINASE"/>
    <property type="match status" value="1"/>
</dbReference>
<dbReference type="PANTHER" id="PTHR11358:SF26">
    <property type="entry name" value="GUANIDINO ACID HYDROLASE, MITOCHONDRIAL"/>
    <property type="match status" value="1"/>
</dbReference>
<accession>A0A0D7AKB4</accession>